<evidence type="ECO:0000313" key="1">
    <source>
        <dbReference type="EMBL" id="KAH3819063.1"/>
    </source>
</evidence>
<keyword evidence="2" id="KW-1185">Reference proteome</keyword>
<reference evidence="1" key="1">
    <citation type="journal article" date="2019" name="bioRxiv">
        <title>The Genome of the Zebra Mussel, Dreissena polymorpha: A Resource for Invasive Species Research.</title>
        <authorList>
            <person name="McCartney M.A."/>
            <person name="Auch B."/>
            <person name="Kono T."/>
            <person name="Mallez S."/>
            <person name="Zhang Y."/>
            <person name="Obille A."/>
            <person name="Becker A."/>
            <person name="Abrahante J.E."/>
            <person name="Garbe J."/>
            <person name="Badalamenti J.P."/>
            <person name="Herman A."/>
            <person name="Mangelson H."/>
            <person name="Liachko I."/>
            <person name="Sullivan S."/>
            <person name="Sone E.D."/>
            <person name="Koren S."/>
            <person name="Silverstein K.A.T."/>
            <person name="Beckman K.B."/>
            <person name="Gohl D.M."/>
        </authorList>
    </citation>
    <scope>NUCLEOTIDE SEQUENCE</scope>
    <source>
        <strain evidence="1">Duluth1</strain>
        <tissue evidence="1">Whole animal</tissue>
    </source>
</reference>
<sequence>MDLCDRRRELRHEKYTRLDSRTETQKANREVRNKMKEAKGEWIKEQRINTDKEFTICSSRNV</sequence>
<reference evidence="1" key="2">
    <citation type="submission" date="2020-11" db="EMBL/GenBank/DDBJ databases">
        <authorList>
            <person name="McCartney M.A."/>
            <person name="Auch B."/>
            <person name="Kono T."/>
            <person name="Mallez S."/>
            <person name="Becker A."/>
            <person name="Gohl D.M."/>
            <person name="Silverstein K.A.T."/>
            <person name="Koren S."/>
            <person name="Bechman K.B."/>
            <person name="Herman A."/>
            <person name="Abrahante J.E."/>
            <person name="Garbe J."/>
        </authorList>
    </citation>
    <scope>NUCLEOTIDE SEQUENCE</scope>
    <source>
        <strain evidence="1">Duluth1</strain>
        <tissue evidence="1">Whole animal</tissue>
    </source>
</reference>
<accession>A0A9D4JSH5</accession>
<name>A0A9D4JSH5_DREPO</name>
<evidence type="ECO:0000313" key="2">
    <source>
        <dbReference type="Proteomes" id="UP000828390"/>
    </source>
</evidence>
<dbReference type="AlphaFoldDB" id="A0A9D4JSH5"/>
<organism evidence="1 2">
    <name type="scientific">Dreissena polymorpha</name>
    <name type="common">Zebra mussel</name>
    <name type="synonym">Mytilus polymorpha</name>
    <dbReference type="NCBI Taxonomy" id="45954"/>
    <lineage>
        <taxon>Eukaryota</taxon>
        <taxon>Metazoa</taxon>
        <taxon>Spiralia</taxon>
        <taxon>Lophotrochozoa</taxon>
        <taxon>Mollusca</taxon>
        <taxon>Bivalvia</taxon>
        <taxon>Autobranchia</taxon>
        <taxon>Heteroconchia</taxon>
        <taxon>Euheterodonta</taxon>
        <taxon>Imparidentia</taxon>
        <taxon>Neoheterodontei</taxon>
        <taxon>Myida</taxon>
        <taxon>Dreissenoidea</taxon>
        <taxon>Dreissenidae</taxon>
        <taxon>Dreissena</taxon>
    </lineage>
</organism>
<proteinExistence type="predicted"/>
<dbReference type="EMBL" id="JAIWYP010000005">
    <property type="protein sequence ID" value="KAH3819063.1"/>
    <property type="molecule type" value="Genomic_DNA"/>
</dbReference>
<comment type="caution">
    <text evidence="1">The sequence shown here is derived from an EMBL/GenBank/DDBJ whole genome shotgun (WGS) entry which is preliminary data.</text>
</comment>
<dbReference type="Proteomes" id="UP000828390">
    <property type="component" value="Unassembled WGS sequence"/>
</dbReference>
<gene>
    <name evidence="1" type="ORF">DPMN_120793</name>
</gene>
<protein>
    <submittedName>
        <fullName evidence="1">Uncharacterized protein</fullName>
    </submittedName>
</protein>